<dbReference type="InParanoid" id="W5MN36"/>
<dbReference type="Bgee" id="ENSLOCG00000008068">
    <property type="expression patterns" value="Expressed in camera-type eye and 13 other cell types or tissues"/>
</dbReference>
<dbReference type="AlphaFoldDB" id="W5MN36"/>
<dbReference type="EMBL" id="AHAT01036398">
    <property type="status" value="NOT_ANNOTATED_CDS"/>
    <property type="molecule type" value="Genomic_DNA"/>
</dbReference>
<dbReference type="Ensembl" id="ENSLOCT00000009806.1">
    <property type="protein sequence ID" value="ENSLOCP00000009795.1"/>
    <property type="gene ID" value="ENSLOCG00000008068.1"/>
</dbReference>
<dbReference type="Proteomes" id="UP000018468">
    <property type="component" value="Linkage group LG26"/>
</dbReference>
<name>W5MN36_LEPOC</name>
<protein>
    <submittedName>
        <fullName evidence="1">Uncharacterized protein</fullName>
    </submittedName>
</protein>
<dbReference type="InterPro" id="IPR039911">
    <property type="entry name" value="JIP3/JIP4"/>
</dbReference>
<reference evidence="1" key="2">
    <citation type="submission" date="2025-08" db="UniProtKB">
        <authorList>
            <consortium name="Ensembl"/>
        </authorList>
    </citation>
    <scope>IDENTIFICATION</scope>
</reference>
<dbReference type="SUPFAM" id="SSF50998">
    <property type="entry name" value="Quinoprotein alcohol dehydrogenase-like"/>
    <property type="match status" value="1"/>
</dbReference>
<dbReference type="PANTHER" id="PTHR13886:SF7">
    <property type="entry name" value="C-JUN-AMINO-TERMINAL KINASE-INTERACTING PROTEIN 4-LIKE ISOFORM X1"/>
    <property type="match status" value="1"/>
</dbReference>
<sequence length="167" mass="17737">PLSLSVQWSCTGVSSQCFCINPSLSQCSVHVLECPVSLNLYCSLPVESSPSPSTGTVWIGTQDGSVLVHPAAGDIRRCLQSVSLREGVHSITHARGLVIAGLADGTLAFFSRGPDGSWDLQSHAKLSLGPPPVQPIRCCLATGAGLWCGYWNQVFVIDSQSRRVEVC</sequence>
<dbReference type="Pfam" id="PF19056">
    <property type="entry name" value="WD40_2"/>
    <property type="match status" value="1"/>
</dbReference>
<dbReference type="HOGENOM" id="CLU_1598294_0_0_1"/>
<accession>W5MN36</accession>
<dbReference type="PANTHER" id="PTHR13886">
    <property type="entry name" value="JNK/SAPK-ASSOCIATED PROTEIN"/>
    <property type="match status" value="1"/>
</dbReference>
<dbReference type="GO" id="GO:0005078">
    <property type="term" value="F:MAP-kinase scaffold activity"/>
    <property type="evidence" value="ECO:0007669"/>
    <property type="project" value="InterPro"/>
</dbReference>
<organism evidence="1 2">
    <name type="scientific">Lepisosteus oculatus</name>
    <name type="common">Spotted gar</name>
    <dbReference type="NCBI Taxonomy" id="7918"/>
    <lineage>
        <taxon>Eukaryota</taxon>
        <taxon>Metazoa</taxon>
        <taxon>Chordata</taxon>
        <taxon>Craniata</taxon>
        <taxon>Vertebrata</taxon>
        <taxon>Euteleostomi</taxon>
        <taxon>Actinopterygii</taxon>
        <taxon>Neopterygii</taxon>
        <taxon>Holostei</taxon>
        <taxon>Semionotiformes</taxon>
        <taxon>Lepisosteidae</taxon>
        <taxon>Lepisosteus</taxon>
    </lineage>
</organism>
<dbReference type="InterPro" id="IPR011047">
    <property type="entry name" value="Quinoprotein_ADH-like_sf"/>
</dbReference>
<keyword evidence="2" id="KW-1185">Reference proteome</keyword>
<dbReference type="OMA" id="NCIVVIN"/>
<evidence type="ECO:0000313" key="1">
    <source>
        <dbReference type="Ensembl" id="ENSLOCP00000009795.1"/>
    </source>
</evidence>
<dbReference type="eggNOG" id="KOG2077">
    <property type="taxonomic scope" value="Eukaryota"/>
</dbReference>
<dbReference type="STRING" id="7918.ENSLOCP00000009795"/>
<reference evidence="1" key="3">
    <citation type="submission" date="2025-09" db="UniProtKB">
        <authorList>
            <consortium name="Ensembl"/>
        </authorList>
    </citation>
    <scope>IDENTIFICATION</scope>
</reference>
<evidence type="ECO:0000313" key="2">
    <source>
        <dbReference type="Proteomes" id="UP000018468"/>
    </source>
</evidence>
<reference evidence="2" key="1">
    <citation type="submission" date="2011-12" db="EMBL/GenBank/DDBJ databases">
        <title>The Draft Genome of Lepisosteus oculatus.</title>
        <authorList>
            <consortium name="The Broad Institute Genome Assembly &amp; Analysis Group"/>
            <consortium name="Computational R&amp;D Group"/>
            <consortium name="and Sequencing Platform"/>
            <person name="Di Palma F."/>
            <person name="Alfoldi J."/>
            <person name="Johnson J."/>
            <person name="Berlin A."/>
            <person name="Gnerre S."/>
            <person name="Jaffe D."/>
            <person name="MacCallum I."/>
            <person name="Young S."/>
            <person name="Walker B.J."/>
            <person name="Lander E.S."/>
            <person name="Lindblad-Toh K."/>
        </authorList>
    </citation>
    <scope>NUCLEOTIDE SEQUENCE [LARGE SCALE GENOMIC DNA]</scope>
</reference>
<dbReference type="GeneTree" id="ENSGT00940000153496"/>
<proteinExistence type="predicted"/>